<evidence type="ECO:0000313" key="1">
    <source>
        <dbReference type="EMBL" id="KAB8291889.1"/>
    </source>
</evidence>
<dbReference type="AlphaFoldDB" id="A0A6A2VW09"/>
<keyword evidence="2" id="KW-1185">Reference proteome</keyword>
<accession>A0A6A2VW09</accession>
<evidence type="ECO:0000313" key="2">
    <source>
        <dbReference type="Proteomes" id="UP000440041"/>
    </source>
</evidence>
<dbReference type="Proteomes" id="UP000440041">
    <property type="component" value="Unassembled WGS sequence"/>
</dbReference>
<gene>
    <name evidence="1" type="ORF">DSM100238_1829</name>
</gene>
<reference evidence="1 2" key="1">
    <citation type="submission" date="2019-09" db="EMBL/GenBank/DDBJ databases">
        <title>Characterization of the phylogenetic diversity of two novel species belonging to the genus Bifidobacterium: Bifidobacterium cebidarum sp. nov. and Bifidobacterium leontopitheci sp. nov.</title>
        <authorList>
            <person name="Lugli G.A."/>
            <person name="Duranti S."/>
            <person name="Milani C."/>
            <person name="Turroni F."/>
            <person name="Ventura M."/>
        </authorList>
    </citation>
    <scope>NUCLEOTIDE SEQUENCE [LARGE SCALE GENOMIC DNA]</scope>
    <source>
        <strain evidence="1 2">DSM 100238</strain>
    </source>
</reference>
<name>A0A6A2VW09_9BIFI</name>
<protein>
    <submittedName>
        <fullName evidence="1">Uncharacterized protein</fullName>
    </submittedName>
</protein>
<sequence>MENQPTRLMKVSTAIDHEHLDISLDKFKEKFGDLCGQFLGHGLPNYVFWSDIERRVNDIREGRIRR</sequence>
<dbReference type="RefSeq" id="WP_152356335.1">
    <property type="nucleotide sequence ID" value="NZ_JBHLXF010000001.1"/>
</dbReference>
<organism evidence="1 2">
    <name type="scientific">Bifidobacterium apri</name>
    <dbReference type="NCBI Taxonomy" id="1769423"/>
    <lineage>
        <taxon>Bacteria</taxon>
        <taxon>Bacillati</taxon>
        <taxon>Actinomycetota</taxon>
        <taxon>Actinomycetes</taxon>
        <taxon>Bifidobacteriales</taxon>
        <taxon>Bifidobacteriaceae</taxon>
        <taxon>Bifidobacterium</taxon>
    </lineage>
</organism>
<dbReference type="EMBL" id="WBSO01000028">
    <property type="protein sequence ID" value="KAB8291889.1"/>
    <property type="molecule type" value="Genomic_DNA"/>
</dbReference>
<comment type="caution">
    <text evidence="1">The sequence shown here is derived from an EMBL/GenBank/DDBJ whole genome shotgun (WGS) entry which is preliminary data.</text>
</comment>
<proteinExistence type="predicted"/>